<sequence>MTYLLLLLSIGLIAALILTLKKLQNQRYQTFIAEHELVESNKKIKTIQQKYNAFAEHEESLRQSDLRIRHLQEQLKFSQKQLDSLQVNSFAESKSEIDKTKADCEDINKSRQKEASLIQEANHEIEALRQEARYLKQKARKESEDIKKQAEQEIEGLRQEADREVKYLKQKAEREVENLRKKYKQKSEASKREIQQFRQNAKQDIEILRQEAELEVDLLREESDELRQTIKEKSEELNQLTNKLHEILENKIEEFQESGKGRRRKEGFNQSFRIEAQNMVMTDLIVDQENRVIFQSLEEDFYPQERREIIIATLRGSRENIRQNSRSQHIIDDIISNNICCDNGKAIKTEVQNLFRNYTRMNSRTRKSLESMGFEIVSEKNHYKIVFHGDNRYTISFAKTPSDWRTGRNIARDICNLLL</sequence>
<comment type="caution">
    <text evidence="2">The sequence shown here is derived from an EMBL/GenBank/DDBJ whole genome shotgun (WGS) entry which is preliminary data.</text>
</comment>
<evidence type="ECO:0000313" key="2">
    <source>
        <dbReference type="EMBL" id="OKH47855.1"/>
    </source>
</evidence>
<name>A0A1U7J586_9CYAN</name>
<accession>A0A1U7J586</accession>
<dbReference type="Proteomes" id="UP000185557">
    <property type="component" value="Unassembled WGS sequence"/>
</dbReference>
<keyword evidence="1" id="KW-0175">Coiled coil</keyword>
<dbReference type="AlphaFoldDB" id="A0A1U7J586"/>
<proteinExistence type="predicted"/>
<dbReference type="RefSeq" id="WP_073608815.1">
    <property type="nucleotide sequence ID" value="NZ_MRCG01000008.1"/>
</dbReference>
<keyword evidence="3" id="KW-1185">Reference proteome</keyword>
<reference evidence="2 3" key="1">
    <citation type="submission" date="2016-11" db="EMBL/GenBank/DDBJ databases">
        <title>Draft Genome Sequences of Nine Cyanobacterial Strains from Diverse Habitats.</title>
        <authorList>
            <person name="Zhu T."/>
            <person name="Hou S."/>
            <person name="Lu X."/>
            <person name="Hess W.R."/>
        </authorList>
    </citation>
    <scope>NUCLEOTIDE SEQUENCE [LARGE SCALE GENOMIC DNA]</scope>
    <source>
        <strain evidence="2 3">NIES-30</strain>
    </source>
</reference>
<organism evidence="2 3">
    <name type="scientific">Phormidium tenue NIES-30</name>
    <dbReference type="NCBI Taxonomy" id="549789"/>
    <lineage>
        <taxon>Bacteria</taxon>
        <taxon>Bacillati</taxon>
        <taxon>Cyanobacteriota</taxon>
        <taxon>Cyanophyceae</taxon>
        <taxon>Oscillatoriophycideae</taxon>
        <taxon>Oscillatoriales</taxon>
        <taxon>Oscillatoriaceae</taxon>
        <taxon>Phormidium</taxon>
    </lineage>
</organism>
<feature type="coiled-coil region" evidence="1">
    <location>
        <begin position="54"/>
        <end position="258"/>
    </location>
</feature>
<evidence type="ECO:0000313" key="3">
    <source>
        <dbReference type="Proteomes" id="UP000185557"/>
    </source>
</evidence>
<evidence type="ECO:0000256" key="1">
    <source>
        <dbReference type="SAM" id="Coils"/>
    </source>
</evidence>
<protein>
    <submittedName>
        <fullName evidence="2">Uncharacterized protein</fullName>
    </submittedName>
</protein>
<dbReference type="Gene3D" id="1.20.120.20">
    <property type="entry name" value="Apolipoprotein"/>
    <property type="match status" value="1"/>
</dbReference>
<dbReference type="EMBL" id="MRCG01000008">
    <property type="protein sequence ID" value="OKH47855.1"/>
    <property type="molecule type" value="Genomic_DNA"/>
</dbReference>
<dbReference type="STRING" id="549789.NIES30_12900"/>
<gene>
    <name evidence="2" type="ORF">NIES30_12900</name>
</gene>
<dbReference type="OrthoDB" id="6057646at2"/>